<dbReference type="Proteomes" id="UP001501787">
    <property type="component" value="Unassembled WGS sequence"/>
</dbReference>
<evidence type="ECO:0000313" key="5">
    <source>
        <dbReference type="EMBL" id="GAA0315325.1"/>
    </source>
</evidence>
<name>A0ABN0VRD0_9GAMM</name>
<dbReference type="PROSITE" id="PS50995">
    <property type="entry name" value="HTH_MARR_2"/>
    <property type="match status" value="1"/>
</dbReference>
<dbReference type="InterPro" id="IPR000835">
    <property type="entry name" value="HTH_MarR-typ"/>
</dbReference>
<feature type="domain" description="HTH marR-type" evidence="4">
    <location>
        <begin position="1"/>
        <end position="150"/>
    </location>
</feature>
<dbReference type="EMBL" id="BAAAFR010000001">
    <property type="protein sequence ID" value="GAA0315325.1"/>
    <property type="molecule type" value="Genomic_DNA"/>
</dbReference>
<evidence type="ECO:0000256" key="3">
    <source>
        <dbReference type="ARBA" id="ARBA00023163"/>
    </source>
</evidence>
<proteinExistence type="predicted"/>
<evidence type="ECO:0000259" key="4">
    <source>
        <dbReference type="PROSITE" id="PS50995"/>
    </source>
</evidence>
<keyword evidence="2" id="KW-0238">DNA-binding</keyword>
<organism evidence="5 6">
    <name type="scientific">Psychrobacter aestuarii</name>
    <dbReference type="NCBI Taxonomy" id="556327"/>
    <lineage>
        <taxon>Bacteria</taxon>
        <taxon>Pseudomonadati</taxon>
        <taxon>Pseudomonadota</taxon>
        <taxon>Gammaproteobacteria</taxon>
        <taxon>Moraxellales</taxon>
        <taxon>Moraxellaceae</taxon>
        <taxon>Psychrobacter</taxon>
    </lineage>
</organism>
<evidence type="ECO:0000256" key="1">
    <source>
        <dbReference type="ARBA" id="ARBA00023015"/>
    </source>
</evidence>
<dbReference type="Pfam" id="PF01047">
    <property type="entry name" value="MarR"/>
    <property type="match status" value="1"/>
</dbReference>
<accession>A0ABN0VRD0</accession>
<dbReference type="InterPro" id="IPR036388">
    <property type="entry name" value="WH-like_DNA-bd_sf"/>
</dbReference>
<keyword evidence="1" id="KW-0805">Transcription regulation</keyword>
<sequence>MHTEKSQYIPDSDDFDHRKYPFYWVARLESLYNIEMEKTLKPIGMDTSRWRVGLLLREHETLAISEISNEALMKIPTTTKIVQRMEKEGLVKVFKQASDGRVRLVKLTKEGRDQVNLIIKTTAPMLENLFSKFSKEELDTFLRLSQKLFDNLENKLENNESID</sequence>
<dbReference type="SUPFAM" id="SSF46785">
    <property type="entry name" value="Winged helix' DNA-binding domain"/>
    <property type="match status" value="1"/>
</dbReference>
<dbReference type="PANTHER" id="PTHR42756:SF1">
    <property type="entry name" value="TRANSCRIPTIONAL REPRESSOR OF EMRAB OPERON"/>
    <property type="match status" value="1"/>
</dbReference>
<keyword evidence="3" id="KW-0804">Transcription</keyword>
<dbReference type="PRINTS" id="PR00598">
    <property type="entry name" value="HTHMARR"/>
</dbReference>
<evidence type="ECO:0000256" key="2">
    <source>
        <dbReference type="ARBA" id="ARBA00023125"/>
    </source>
</evidence>
<evidence type="ECO:0000313" key="6">
    <source>
        <dbReference type="Proteomes" id="UP001501787"/>
    </source>
</evidence>
<dbReference type="InterPro" id="IPR036390">
    <property type="entry name" value="WH_DNA-bd_sf"/>
</dbReference>
<keyword evidence="6" id="KW-1185">Reference proteome</keyword>
<comment type="caution">
    <text evidence="5">The sequence shown here is derived from an EMBL/GenBank/DDBJ whole genome shotgun (WGS) entry which is preliminary data.</text>
</comment>
<dbReference type="Gene3D" id="1.10.10.10">
    <property type="entry name" value="Winged helix-like DNA-binding domain superfamily/Winged helix DNA-binding domain"/>
    <property type="match status" value="1"/>
</dbReference>
<reference evidence="5 6" key="1">
    <citation type="journal article" date="2019" name="Int. J. Syst. Evol. Microbiol.">
        <title>The Global Catalogue of Microorganisms (GCM) 10K type strain sequencing project: providing services to taxonomists for standard genome sequencing and annotation.</title>
        <authorList>
            <consortium name="The Broad Institute Genomics Platform"/>
            <consortium name="The Broad Institute Genome Sequencing Center for Infectious Disease"/>
            <person name="Wu L."/>
            <person name="Ma J."/>
        </authorList>
    </citation>
    <scope>NUCLEOTIDE SEQUENCE [LARGE SCALE GENOMIC DNA]</scope>
    <source>
        <strain evidence="5 6">JCM 16343</strain>
    </source>
</reference>
<gene>
    <name evidence="5" type="ORF">GCM10009129_10730</name>
</gene>
<dbReference type="RefSeq" id="WP_201503470.1">
    <property type="nucleotide sequence ID" value="NZ_BAAAFR010000001.1"/>
</dbReference>
<protein>
    <recommendedName>
        <fullName evidence="4">HTH marR-type domain-containing protein</fullName>
    </recommendedName>
</protein>
<dbReference type="SMART" id="SM00347">
    <property type="entry name" value="HTH_MARR"/>
    <property type="match status" value="1"/>
</dbReference>
<dbReference type="PANTHER" id="PTHR42756">
    <property type="entry name" value="TRANSCRIPTIONAL REGULATOR, MARR"/>
    <property type="match status" value="1"/>
</dbReference>